<dbReference type="PATRIC" id="fig|662479.7.peg.66"/>
<reference evidence="1 2" key="1">
    <citation type="journal article" date="2014" name="PLoS Genet.">
        <title>Phylogenetically driven sequencing of extremely halophilic archaea reveals strategies for static and dynamic osmo-response.</title>
        <authorList>
            <person name="Becker E.A."/>
            <person name="Seitzer P.M."/>
            <person name="Tritt A."/>
            <person name="Larsen D."/>
            <person name="Krusor M."/>
            <person name="Yao A.I."/>
            <person name="Wu D."/>
            <person name="Madern D."/>
            <person name="Eisen J.A."/>
            <person name="Darling A.E."/>
            <person name="Facciotti M.T."/>
        </authorList>
    </citation>
    <scope>NUCLEOTIDE SEQUENCE [LARGE SCALE GENOMIC DNA]</scope>
    <source>
        <strain evidence="1 2">ATCC BAA-1512</strain>
    </source>
</reference>
<dbReference type="RefSeq" id="WP_008317155.1">
    <property type="nucleotide sequence ID" value="NZ_AOLN01000001.1"/>
</dbReference>
<evidence type="ECO:0000313" key="2">
    <source>
        <dbReference type="Proteomes" id="UP000011550"/>
    </source>
</evidence>
<evidence type="ECO:0000313" key="1">
    <source>
        <dbReference type="EMBL" id="ELZ98755.1"/>
    </source>
</evidence>
<dbReference type="STRING" id="662479.C440_00325"/>
<dbReference type="Proteomes" id="UP000011550">
    <property type="component" value="Unassembled WGS sequence"/>
</dbReference>
<dbReference type="AlphaFoldDB" id="M0IPU2"/>
<keyword evidence="2" id="KW-1185">Reference proteome</keyword>
<proteinExistence type="predicted"/>
<organism evidence="1 2">
    <name type="scientific">Haloferax mucosum ATCC BAA-1512</name>
    <dbReference type="NCBI Taxonomy" id="662479"/>
    <lineage>
        <taxon>Archaea</taxon>
        <taxon>Methanobacteriati</taxon>
        <taxon>Methanobacteriota</taxon>
        <taxon>Stenosarchaea group</taxon>
        <taxon>Halobacteria</taxon>
        <taxon>Halobacteriales</taxon>
        <taxon>Haloferacaceae</taxon>
        <taxon>Haloferax</taxon>
    </lineage>
</organism>
<gene>
    <name evidence="1" type="ORF">C440_00325</name>
</gene>
<name>M0IPU2_9EURY</name>
<comment type="caution">
    <text evidence="1">The sequence shown here is derived from an EMBL/GenBank/DDBJ whole genome shotgun (WGS) entry which is preliminary data.</text>
</comment>
<accession>M0IPU2</accession>
<protein>
    <submittedName>
        <fullName evidence="1">Uncharacterized protein</fullName>
    </submittedName>
</protein>
<sequence>MTQDLPSLNVSTPEPPAFEAAETLLGGFHLQDMRESHLVACDVAAARSAASAAVEHMVTAFGFEFPAVSRSRTARAAESFMRALFVQDEIENRVAFGGRAERGRSADVFVSSLGDVTGAPSIDDDLRWSEVRGLLRTVCDDPDMDPKYAALHTRFWRRHGQRHDSWETIAW</sequence>
<dbReference type="EMBL" id="AOLN01000001">
    <property type="protein sequence ID" value="ELZ98755.1"/>
    <property type="molecule type" value="Genomic_DNA"/>
</dbReference>